<proteinExistence type="predicted"/>
<accession>A0ABD3C2L7</accession>
<dbReference type="EMBL" id="JAVIJP010000054">
    <property type="protein sequence ID" value="KAL3623411.1"/>
    <property type="molecule type" value="Genomic_DNA"/>
</dbReference>
<evidence type="ECO:0000313" key="2">
    <source>
        <dbReference type="Proteomes" id="UP001632038"/>
    </source>
</evidence>
<keyword evidence="2" id="KW-1185">Reference proteome</keyword>
<protein>
    <submittedName>
        <fullName evidence="1">Uncharacterized protein</fullName>
    </submittedName>
</protein>
<comment type="caution">
    <text evidence="1">The sequence shown here is derived from an EMBL/GenBank/DDBJ whole genome shotgun (WGS) entry which is preliminary data.</text>
</comment>
<gene>
    <name evidence="1" type="ORF">CASFOL_032227</name>
</gene>
<name>A0ABD3C2L7_9LAMI</name>
<sequence>MNREHTTTTLPLPRSKFVWYVYHTSQVNHINAYYINNRCVDSNLNTKIGNSIIEKVMYEGFLENKCCKNLLYQKG</sequence>
<organism evidence="1 2">
    <name type="scientific">Castilleja foliolosa</name>
    <dbReference type="NCBI Taxonomy" id="1961234"/>
    <lineage>
        <taxon>Eukaryota</taxon>
        <taxon>Viridiplantae</taxon>
        <taxon>Streptophyta</taxon>
        <taxon>Embryophyta</taxon>
        <taxon>Tracheophyta</taxon>
        <taxon>Spermatophyta</taxon>
        <taxon>Magnoliopsida</taxon>
        <taxon>eudicotyledons</taxon>
        <taxon>Gunneridae</taxon>
        <taxon>Pentapetalae</taxon>
        <taxon>asterids</taxon>
        <taxon>lamiids</taxon>
        <taxon>Lamiales</taxon>
        <taxon>Orobanchaceae</taxon>
        <taxon>Pedicularideae</taxon>
        <taxon>Castillejinae</taxon>
        <taxon>Castilleja</taxon>
    </lineage>
</organism>
<reference evidence="2" key="1">
    <citation type="journal article" date="2024" name="IScience">
        <title>Strigolactones Initiate the Formation of Haustorium-like Structures in Castilleja.</title>
        <authorList>
            <person name="Buerger M."/>
            <person name="Peterson D."/>
            <person name="Chory J."/>
        </authorList>
    </citation>
    <scope>NUCLEOTIDE SEQUENCE [LARGE SCALE GENOMIC DNA]</scope>
</reference>
<dbReference type="Proteomes" id="UP001632038">
    <property type="component" value="Unassembled WGS sequence"/>
</dbReference>
<evidence type="ECO:0000313" key="1">
    <source>
        <dbReference type="EMBL" id="KAL3623411.1"/>
    </source>
</evidence>
<dbReference type="AlphaFoldDB" id="A0ABD3C2L7"/>